<organism evidence="12 13">
    <name type="scientific">Zasmidium cellare</name>
    <name type="common">Wine cellar mold</name>
    <name type="synonym">Racodium cellare</name>
    <dbReference type="NCBI Taxonomy" id="395010"/>
    <lineage>
        <taxon>Eukaryota</taxon>
        <taxon>Fungi</taxon>
        <taxon>Dikarya</taxon>
        <taxon>Ascomycota</taxon>
        <taxon>Pezizomycotina</taxon>
        <taxon>Dothideomycetes</taxon>
        <taxon>Dothideomycetidae</taxon>
        <taxon>Mycosphaerellales</taxon>
        <taxon>Mycosphaerellaceae</taxon>
        <taxon>Zasmidium</taxon>
    </lineage>
</organism>
<comment type="similarity">
    <text evidence="2">Belongs to the REXO4 family.</text>
</comment>
<feature type="compositionally biased region" description="Acidic residues" evidence="10">
    <location>
        <begin position="310"/>
        <end position="336"/>
    </location>
</feature>
<keyword evidence="6" id="KW-0378">Hydrolase</keyword>
<feature type="compositionally biased region" description="Basic and acidic residues" evidence="10">
    <location>
        <begin position="294"/>
        <end position="309"/>
    </location>
</feature>
<evidence type="ECO:0000256" key="10">
    <source>
        <dbReference type="SAM" id="MobiDB-lite"/>
    </source>
</evidence>
<keyword evidence="13" id="KW-1185">Reference proteome</keyword>
<comment type="function">
    <text evidence="9">Exoribonuclease involved in ribosome biosynthesis. Involved in the processing of ITS1, the internal transcribed spacer localized between the 18S and 5.8S rRNAs.</text>
</comment>
<gene>
    <name evidence="12" type="ORF">PRZ48_014222</name>
</gene>
<dbReference type="Proteomes" id="UP001305779">
    <property type="component" value="Unassembled WGS sequence"/>
</dbReference>
<reference evidence="12 13" key="1">
    <citation type="journal article" date="2023" name="G3 (Bethesda)">
        <title>A chromosome-level genome assembly of Zasmidium syzygii isolated from banana leaves.</title>
        <authorList>
            <person name="van Westerhoven A.C."/>
            <person name="Mehrabi R."/>
            <person name="Talebi R."/>
            <person name="Steentjes M.B.F."/>
            <person name="Corcolon B."/>
            <person name="Chong P.A."/>
            <person name="Kema G.H.J."/>
            <person name="Seidl M.F."/>
        </authorList>
    </citation>
    <scope>NUCLEOTIDE SEQUENCE [LARGE SCALE GENOMIC DNA]</scope>
    <source>
        <strain evidence="12 13">P124</strain>
    </source>
</reference>
<dbReference type="SUPFAM" id="SSF53098">
    <property type="entry name" value="Ribonuclease H-like"/>
    <property type="match status" value="1"/>
</dbReference>
<dbReference type="EMBL" id="JAXOVC010000013">
    <property type="protein sequence ID" value="KAK4494866.1"/>
    <property type="molecule type" value="Genomic_DNA"/>
</dbReference>
<feature type="compositionally biased region" description="Polar residues" evidence="10">
    <location>
        <begin position="67"/>
        <end position="78"/>
    </location>
</feature>
<dbReference type="InterPro" id="IPR013520">
    <property type="entry name" value="Ribonucl_H"/>
</dbReference>
<protein>
    <recommendedName>
        <fullName evidence="3">RNA exonuclease 4</fullName>
    </recommendedName>
</protein>
<name>A0ABR0E0B9_ZASCE</name>
<sequence length="359" mass="40151">MSGPDPKQLSSNWKRLQQKLEADKKKDTSEKNGLKRKREATKPTTTSIKKTKLTKPAPKPRTKMGSYLSTPSTSNHKTLITDHDIDPTSLTAAYGPSSIPQPTHTDTLNTGHHPSNKLGKFIALDCEMVGTGPPPHDDSLLARVSLVNYHGAQIYDSFVLPPPNLPVKDYRTHVSGIKPQHLRPGYARPFAEVQADVAKILDGRVLVGHALRNDLNVLMLAHPRRDMRDTSRYAKFRIESGGRPPALRKLARSELGLEIQTGEHSSLEDARTAMALYRKEKAGFEEESRRLYGERRVVRKGKEKEKSPDGEDEDSGEEDEEEDLELLDGEEDEGVEEGTSKSGQVKAKKKKKKKRTKRK</sequence>
<dbReference type="InterPro" id="IPR037431">
    <property type="entry name" value="REX4_DEDDh_dom"/>
</dbReference>
<evidence type="ECO:0000256" key="8">
    <source>
        <dbReference type="ARBA" id="ARBA00023242"/>
    </source>
</evidence>
<keyword evidence="5" id="KW-0540">Nuclease</keyword>
<evidence type="ECO:0000256" key="6">
    <source>
        <dbReference type="ARBA" id="ARBA00022801"/>
    </source>
</evidence>
<evidence type="ECO:0000256" key="1">
    <source>
        <dbReference type="ARBA" id="ARBA00004123"/>
    </source>
</evidence>
<evidence type="ECO:0000256" key="5">
    <source>
        <dbReference type="ARBA" id="ARBA00022722"/>
    </source>
</evidence>
<dbReference type="InterPro" id="IPR047021">
    <property type="entry name" value="REXO1/3/4-like"/>
</dbReference>
<proteinExistence type="inferred from homology"/>
<dbReference type="SMART" id="SM00479">
    <property type="entry name" value="EXOIII"/>
    <property type="match status" value="1"/>
</dbReference>
<dbReference type="PANTHER" id="PTHR12801">
    <property type="entry name" value="RNA EXONUCLEASE REXO1 / RECO3 FAMILY MEMBER-RELATED"/>
    <property type="match status" value="1"/>
</dbReference>
<comment type="caution">
    <text evidence="12">The sequence shown here is derived from an EMBL/GenBank/DDBJ whole genome shotgun (WGS) entry which is preliminary data.</text>
</comment>
<keyword evidence="7" id="KW-0269">Exonuclease</keyword>
<feature type="compositionally biased region" description="Basic residues" evidence="10">
    <location>
        <begin position="346"/>
        <end position="359"/>
    </location>
</feature>
<evidence type="ECO:0000256" key="7">
    <source>
        <dbReference type="ARBA" id="ARBA00022839"/>
    </source>
</evidence>
<dbReference type="CDD" id="cd06144">
    <property type="entry name" value="REX4_like"/>
    <property type="match status" value="1"/>
</dbReference>
<dbReference type="Pfam" id="PF00929">
    <property type="entry name" value="RNase_T"/>
    <property type="match status" value="1"/>
</dbReference>
<keyword evidence="4" id="KW-0698">rRNA processing</keyword>
<dbReference type="InterPro" id="IPR036397">
    <property type="entry name" value="RNaseH_sf"/>
</dbReference>
<dbReference type="PANTHER" id="PTHR12801:SF45">
    <property type="entry name" value="RNA EXONUCLEASE 4"/>
    <property type="match status" value="1"/>
</dbReference>
<accession>A0ABR0E0B9</accession>
<comment type="subcellular location">
    <subcellularLocation>
        <location evidence="1">Nucleus</location>
    </subcellularLocation>
</comment>
<dbReference type="InterPro" id="IPR012337">
    <property type="entry name" value="RNaseH-like_sf"/>
</dbReference>
<feature type="compositionally biased region" description="Basic and acidic residues" evidence="10">
    <location>
        <begin position="18"/>
        <end position="33"/>
    </location>
</feature>
<evidence type="ECO:0000256" key="4">
    <source>
        <dbReference type="ARBA" id="ARBA00022552"/>
    </source>
</evidence>
<dbReference type="Gene3D" id="3.30.420.10">
    <property type="entry name" value="Ribonuclease H-like superfamily/Ribonuclease H"/>
    <property type="match status" value="1"/>
</dbReference>
<feature type="region of interest" description="Disordered" evidence="10">
    <location>
        <begin position="294"/>
        <end position="359"/>
    </location>
</feature>
<evidence type="ECO:0000313" key="13">
    <source>
        <dbReference type="Proteomes" id="UP001305779"/>
    </source>
</evidence>
<evidence type="ECO:0000313" key="12">
    <source>
        <dbReference type="EMBL" id="KAK4494866.1"/>
    </source>
</evidence>
<feature type="compositionally biased region" description="Basic residues" evidence="10">
    <location>
        <begin position="49"/>
        <end position="62"/>
    </location>
</feature>
<evidence type="ECO:0000259" key="11">
    <source>
        <dbReference type="SMART" id="SM00479"/>
    </source>
</evidence>
<evidence type="ECO:0000256" key="3">
    <source>
        <dbReference type="ARBA" id="ARBA00016937"/>
    </source>
</evidence>
<evidence type="ECO:0000256" key="9">
    <source>
        <dbReference type="ARBA" id="ARBA00025599"/>
    </source>
</evidence>
<evidence type="ECO:0000256" key="2">
    <source>
        <dbReference type="ARBA" id="ARBA00010489"/>
    </source>
</evidence>
<feature type="region of interest" description="Disordered" evidence="10">
    <location>
        <begin position="1"/>
        <end position="78"/>
    </location>
</feature>
<keyword evidence="8" id="KW-0539">Nucleus</keyword>
<feature type="domain" description="Exonuclease" evidence="11">
    <location>
        <begin position="120"/>
        <end position="286"/>
    </location>
</feature>